<comment type="caution">
    <text evidence="2">The sequence shown here is derived from an EMBL/GenBank/DDBJ whole genome shotgun (WGS) entry which is preliminary data.</text>
</comment>
<dbReference type="PIRSF" id="PIRSF021328">
    <property type="entry name" value="UCP021328"/>
    <property type="match status" value="1"/>
</dbReference>
<dbReference type="OrthoDB" id="4570726at2"/>
<evidence type="ECO:0000256" key="1">
    <source>
        <dbReference type="SAM" id="MobiDB-lite"/>
    </source>
</evidence>
<dbReference type="AlphaFoldDB" id="G5JMS0"/>
<feature type="compositionally biased region" description="Basic and acidic residues" evidence="1">
    <location>
        <begin position="106"/>
        <end position="132"/>
    </location>
</feature>
<name>G5JMS0_STRCG</name>
<dbReference type="EMBL" id="AEUV02000002">
    <property type="protein sequence ID" value="EHI75527.1"/>
    <property type="molecule type" value="Genomic_DNA"/>
</dbReference>
<dbReference type="RefSeq" id="WP_004230027.1">
    <property type="nucleotide sequence ID" value="NZ_AEUV02000002.1"/>
</dbReference>
<reference evidence="2" key="1">
    <citation type="submission" date="2011-07" db="EMBL/GenBank/DDBJ databases">
        <authorList>
            <person name="Stanhope M.J."/>
            <person name="Durkin A.S."/>
            <person name="Hostetler J."/>
            <person name="Kim M."/>
            <person name="Radune D."/>
            <person name="Singh I."/>
            <person name="Town C.D."/>
        </authorList>
    </citation>
    <scope>NUCLEOTIDE SEQUENCE [LARGE SCALE GENOMIC DNA]</scope>
    <source>
        <strain evidence="2">HS-6</strain>
    </source>
</reference>
<organism evidence="2 3">
    <name type="scientific">Streptococcus criceti HS-6</name>
    <dbReference type="NCBI Taxonomy" id="873449"/>
    <lineage>
        <taxon>Bacteria</taxon>
        <taxon>Bacillati</taxon>
        <taxon>Bacillota</taxon>
        <taxon>Bacilli</taxon>
        <taxon>Lactobacillales</taxon>
        <taxon>Streptococcaceae</taxon>
        <taxon>Streptococcus</taxon>
    </lineage>
</organism>
<feature type="compositionally biased region" description="Basic residues" evidence="1">
    <location>
        <begin position="133"/>
        <end position="142"/>
    </location>
</feature>
<evidence type="ECO:0008006" key="4">
    <source>
        <dbReference type="Google" id="ProtNLM"/>
    </source>
</evidence>
<evidence type="ECO:0000313" key="2">
    <source>
        <dbReference type="EMBL" id="EHI75527.1"/>
    </source>
</evidence>
<dbReference type="eggNOG" id="ENOG502ZBVG">
    <property type="taxonomic scope" value="Bacteria"/>
</dbReference>
<evidence type="ECO:0000313" key="3">
    <source>
        <dbReference type="Proteomes" id="UP000004322"/>
    </source>
</evidence>
<gene>
    <name evidence="2" type="ORF">STRCR_0034</name>
</gene>
<dbReference type="InterPro" id="IPR016787">
    <property type="entry name" value="UCP021328"/>
</dbReference>
<protein>
    <recommendedName>
        <fullName evidence="4">DUF2992 domain-containing protein</fullName>
    </recommendedName>
</protein>
<accession>G5JMS0</accession>
<dbReference type="STRING" id="873449.STRCR_0034"/>
<dbReference type="Pfam" id="PF11208">
    <property type="entry name" value="DUF2992"/>
    <property type="match status" value="1"/>
</dbReference>
<dbReference type="Proteomes" id="UP000004322">
    <property type="component" value="Unassembled WGS sequence"/>
</dbReference>
<feature type="compositionally biased region" description="Polar residues" evidence="1">
    <location>
        <begin position="92"/>
        <end position="102"/>
    </location>
</feature>
<proteinExistence type="predicted"/>
<keyword evidence="3" id="KW-1185">Reference proteome</keyword>
<feature type="region of interest" description="Disordered" evidence="1">
    <location>
        <begin position="68"/>
        <end position="142"/>
    </location>
</feature>
<sequence>MKMTVFFDGGFWFGLIEYQDRQLGYQAFRYPFGKEPKDSDILDFIHLHLTEWMQKQERLGLVSDEPDTSLVHKSINPKRMQREISKQMKQPALSSKAQQAMQASHELLKLEKKASNRQKRQEYKERQFQLKQEKRRKKKKGH</sequence>